<gene>
    <name evidence="1" type="ORF">PVAND_011519</name>
</gene>
<comment type="caution">
    <text evidence="1">The sequence shown here is derived from an EMBL/GenBank/DDBJ whole genome shotgun (WGS) entry which is preliminary data.</text>
</comment>
<evidence type="ECO:0008006" key="3">
    <source>
        <dbReference type="Google" id="ProtNLM"/>
    </source>
</evidence>
<evidence type="ECO:0000313" key="2">
    <source>
        <dbReference type="Proteomes" id="UP001107558"/>
    </source>
</evidence>
<reference evidence="1" key="1">
    <citation type="submission" date="2021-03" db="EMBL/GenBank/DDBJ databases">
        <title>Chromosome level genome of the anhydrobiotic midge Polypedilum vanderplanki.</title>
        <authorList>
            <person name="Yoshida Y."/>
            <person name="Kikawada T."/>
            <person name="Gusev O."/>
        </authorList>
    </citation>
    <scope>NUCLEOTIDE SEQUENCE</scope>
    <source>
        <strain evidence="1">NIAS01</strain>
        <tissue evidence="1">Whole body or cell culture</tissue>
    </source>
</reference>
<organism evidence="1 2">
    <name type="scientific">Polypedilum vanderplanki</name>
    <name type="common">Sleeping chironomid midge</name>
    <dbReference type="NCBI Taxonomy" id="319348"/>
    <lineage>
        <taxon>Eukaryota</taxon>
        <taxon>Metazoa</taxon>
        <taxon>Ecdysozoa</taxon>
        <taxon>Arthropoda</taxon>
        <taxon>Hexapoda</taxon>
        <taxon>Insecta</taxon>
        <taxon>Pterygota</taxon>
        <taxon>Neoptera</taxon>
        <taxon>Endopterygota</taxon>
        <taxon>Diptera</taxon>
        <taxon>Nematocera</taxon>
        <taxon>Chironomoidea</taxon>
        <taxon>Chironomidae</taxon>
        <taxon>Chironominae</taxon>
        <taxon>Polypedilum</taxon>
        <taxon>Polypedilum</taxon>
    </lineage>
</organism>
<dbReference type="EMBL" id="JADBJN010000001">
    <property type="protein sequence ID" value="KAG5682146.1"/>
    <property type="molecule type" value="Genomic_DNA"/>
</dbReference>
<evidence type="ECO:0000313" key="1">
    <source>
        <dbReference type="EMBL" id="KAG5682146.1"/>
    </source>
</evidence>
<protein>
    <recommendedName>
        <fullName evidence="3">Kinetochore protein SPC25</fullName>
    </recommendedName>
</protein>
<accession>A0A9J6CIV0</accession>
<name>A0A9J6CIV0_POLVA</name>
<dbReference type="Proteomes" id="UP001107558">
    <property type="component" value="Chromosome 1"/>
</dbReference>
<sequence length="177" mass="21312">MKFLENLNSINDEIAKKLAYIEELRIVKEKKKDEEHNKLQEIVNLKMMHFDIKTNQESIKERNKIVREKLNDIDNDLKQKADTMNIKQFFKKLGIRTYIQDFNIYENELKDNLIEVKIEFIKSRNNYISFVYDITTDDFDLLEIHPECEHYDTIRTFLRQTRDIQGLLSGYRASLKS</sequence>
<dbReference type="AlphaFoldDB" id="A0A9J6CIV0"/>
<proteinExistence type="predicted"/>
<keyword evidence="2" id="KW-1185">Reference proteome</keyword>